<keyword evidence="3" id="KW-0812">Transmembrane</keyword>
<feature type="transmembrane region" description="Helical" evidence="3">
    <location>
        <begin position="723"/>
        <end position="744"/>
    </location>
</feature>
<reference evidence="4" key="1">
    <citation type="submission" date="2019-06" db="EMBL/GenBank/DDBJ databases">
        <authorList>
            <person name="Zheng W."/>
        </authorList>
    </citation>
    <scope>NUCLEOTIDE SEQUENCE</scope>
    <source>
        <strain evidence="4">QDHG01</strain>
    </source>
</reference>
<evidence type="ECO:0000256" key="3">
    <source>
        <dbReference type="SAM" id="Phobius"/>
    </source>
</evidence>
<evidence type="ECO:0000256" key="1">
    <source>
        <dbReference type="SAM" id="Coils"/>
    </source>
</evidence>
<feature type="transmembrane region" description="Helical" evidence="3">
    <location>
        <begin position="472"/>
        <end position="496"/>
    </location>
</feature>
<sequence length="781" mass="90227">MSLSSTTSSARAMSNQDIRYVEEGIDYNKTPKPLLYLKLSTLLLFTSLIILASVQFGLNKYYENQNLKYQNVLLKSLQNQELISQLTLMTRTFLNINLNLEPQNTEHFEDRRELLKDKAEAFIEQIRINVQYLHNFFRLSDTHNDEMSDRQVTMHSVYSNNVLWSKIYSRLSAINIWLVNVYQIFALKNFTSSIGVYAQVNSTQQSSITALDQSAFFVLLNAHQSPLYTSFTALTDVSQSLISKQVSYSIEMNKYYVSITAVLVLTLTAGSVYLISVVLRFKSRVLAFFAEIDVSVIAFNEQCSREFYEYLVTDEKRILEECRKNIEEYNRVKASNLEQQESQMQFMRKNLDISSNTEGALDNTNLGESVDYALEVKSKENKEEKKKVKGKHAESLDLSDSKEDSEGKRKAFRLSEKQKMREQIKKQSKKTKQERHQVRRPSIKLFDLQNGEQLIKNKQIAVRLNEQTAKKITSMIILGIVGAIVFIAYFIAQYFLCSNNELEIESNSSKMVSLFESVQCTNVFHMDVRNLQTSNSSWYDLSPSQQNQRLRFVPMPTSTLNQTYQSCINQNQQVNQWLSLYNHGSYLLSNSSQSICSLLNDESMRISETSESSQNIENTEELQKASYLANFNITSCQSIYQGILSKSILQITSVFMQDALYRAIRYMAVENRGEEWINGQIAEKGAVEMIDAHTQYVQTALRRYYEKVIEAVFATQDNSASTILFIVFMIIMTLCYLIIIVFVVSRIRQSFWHSFFILRLIPTDDVDKDFIKRINDYLSQA</sequence>
<protein>
    <submittedName>
        <fullName evidence="4">Uncharacterized protein</fullName>
    </submittedName>
</protein>
<feature type="transmembrane region" description="Helical" evidence="3">
    <location>
        <begin position="35"/>
        <end position="58"/>
    </location>
</feature>
<feature type="transmembrane region" description="Helical" evidence="3">
    <location>
        <begin position="255"/>
        <end position="279"/>
    </location>
</feature>
<dbReference type="OrthoDB" id="514414at2759"/>
<feature type="region of interest" description="Disordered" evidence="2">
    <location>
        <begin position="381"/>
        <end position="439"/>
    </location>
</feature>
<evidence type="ECO:0000256" key="2">
    <source>
        <dbReference type="SAM" id="MobiDB-lite"/>
    </source>
</evidence>
<keyword evidence="3" id="KW-1133">Transmembrane helix</keyword>
<keyword evidence="1" id="KW-0175">Coiled coil</keyword>
<organism evidence="4 5">
    <name type="scientific">Halteria grandinella</name>
    <dbReference type="NCBI Taxonomy" id="5974"/>
    <lineage>
        <taxon>Eukaryota</taxon>
        <taxon>Sar</taxon>
        <taxon>Alveolata</taxon>
        <taxon>Ciliophora</taxon>
        <taxon>Intramacronucleata</taxon>
        <taxon>Spirotrichea</taxon>
        <taxon>Stichotrichia</taxon>
        <taxon>Sporadotrichida</taxon>
        <taxon>Halteriidae</taxon>
        <taxon>Halteria</taxon>
    </lineage>
</organism>
<proteinExistence type="predicted"/>
<feature type="compositionally biased region" description="Basic residues" evidence="2">
    <location>
        <begin position="426"/>
        <end position="439"/>
    </location>
</feature>
<dbReference type="Proteomes" id="UP000785679">
    <property type="component" value="Unassembled WGS sequence"/>
</dbReference>
<dbReference type="EMBL" id="RRYP01000363">
    <property type="protein sequence ID" value="TNV87551.1"/>
    <property type="molecule type" value="Genomic_DNA"/>
</dbReference>
<gene>
    <name evidence="4" type="ORF">FGO68_gene3849</name>
</gene>
<comment type="caution">
    <text evidence="4">The sequence shown here is derived from an EMBL/GenBank/DDBJ whole genome shotgun (WGS) entry which is preliminary data.</text>
</comment>
<feature type="coiled-coil region" evidence="1">
    <location>
        <begin position="312"/>
        <end position="357"/>
    </location>
</feature>
<keyword evidence="5" id="KW-1185">Reference proteome</keyword>
<evidence type="ECO:0000313" key="5">
    <source>
        <dbReference type="Proteomes" id="UP000785679"/>
    </source>
</evidence>
<evidence type="ECO:0000313" key="4">
    <source>
        <dbReference type="EMBL" id="TNV87551.1"/>
    </source>
</evidence>
<keyword evidence="3" id="KW-0472">Membrane</keyword>
<name>A0A8J8P8P0_HALGN</name>
<accession>A0A8J8P8P0</accession>
<feature type="compositionally biased region" description="Basic and acidic residues" evidence="2">
    <location>
        <begin position="381"/>
        <end position="425"/>
    </location>
</feature>
<dbReference type="AlphaFoldDB" id="A0A8J8P8P0"/>